<organism evidence="1 2">
    <name type="scientific">Rhododendron molle</name>
    <name type="common">Chinese azalea</name>
    <name type="synonym">Azalea mollis</name>
    <dbReference type="NCBI Taxonomy" id="49168"/>
    <lineage>
        <taxon>Eukaryota</taxon>
        <taxon>Viridiplantae</taxon>
        <taxon>Streptophyta</taxon>
        <taxon>Embryophyta</taxon>
        <taxon>Tracheophyta</taxon>
        <taxon>Spermatophyta</taxon>
        <taxon>Magnoliopsida</taxon>
        <taxon>eudicotyledons</taxon>
        <taxon>Gunneridae</taxon>
        <taxon>Pentapetalae</taxon>
        <taxon>asterids</taxon>
        <taxon>Ericales</taxon>
        <taxon>Ericaceae</taxon>
        <taxon>Ericoideae</taxon>
        <taxon>Rhodoreae</taxon>
        <taxon>Rhododendron</taxon>
    </lineage>
</organism>
<reference evidence="1" key="1">
    <citation type="submission" date="2022-02" db="EMBL/GenBank/DDBJ databases">
        <title>Plant Genome Project.</title>
        <authorList>
            <person name="Zhang R.-G."/>
        </authorList>
    </citation>
    <scope>NUCLEOTIDE SEQUENCE</scope>
    <source>
        <strain evidence="1">AT1</strain>
    </source>
</reference>
<evidence type="ECO:0000313" key="2">
    <source>
        <dbReference type="Proteomes" id="UP001062846"/>
    </source>
</evidence>
<protein>
    <submittedName>
        <fullName evidence="1">Uncharacterized protein</fullName>
    </submittedName>
</protein>
<keyword evidence="2" id="KW-1185">Reference proteome</keyword>
<comment type="caution">
    <text evidence="1">The sequence shown here is derived from an EMBL/GenBank/DDBJ whole genome shotgun (WGS) entry which is preliminary data.</text>
</comment>
<gene>
    <name evidence="1" type="ORF">RHMOL_Rhmol08G0220800</name>
</gene>
<sequence length="723" mass="82298">MRAEYDSEELISGEDSESENENEDNQPPDNGTFNLSKFESFKPVKRAENLRFCTGMLFTSLQQFKMAITEYDVHGGYAIKFKKNDKTRVRPVCQDECPFKALCAEVPRQMTFQLKTLVMEHECTRTYKNVRCSSKFLSDKLVKKVRDHPDIKLTKIQENVHSKFVVQISRSKVYRAKRRALDMVEGSHKEQYAKLWDYCNELRRSNPGSTIKMDVRGFNVGDVEAERAGVRKNPTFERLYICFVACKKGFAACRPIIGIDGCHLKGPYGGILLTAVGRDPNEEYFPIAFAVVEAENKNSWAWFISLLLGDLGTSRRYTFTSDQQKGLDATLKELQPDGEQRFCCIHLYNNLKKKHPGLLIKELFWKAAYASYKAAFKRAMNELKKADAKAHKWVEGVPAKVWSRHAFYGRAKTETLLNNLCEGFNKTILEAREKPIISMVEDIKIYLMLRFQKNRGLIEKVEGVLCPVVEKRQRKETNFSRIWTPLWSGDLKFEVKHGKDTFTIDLEKRHCTCRKWQLIGMPCSHAIASIHYNKEPVDNYASEYFKVETYKRVYAPLIYPTNGQNLWEETGYPLILPPPLRRPTGRPRKQRRKEPDEPKKGAKLRRSGTTMGPTARKRAAPTVGPKGGQKSGPKVGKRSGTSHPTTSNTNVTSIMTQQPQGSNPTPTCAPAGPSTNKRKKTSTVGPKKGLKRSRVSNVLLKDLHDFSDFNIPVGTQQSTIGPN</sequence>
<proteinExistence type="predicted"/>
<accession>A0ACC0MSI5</accession>
<name>A0ACC0MSI5_RHOML</name>
<evidence type="ECO:0000313" key="1">
    <source>
        <dbReference type="EMBL" id="KAI8543467.1"/>
    </source>
</evidence>
<dbReference type="Proteomes" id="UP001062846">
    <property type="component" value="Chromosome 8"/>
</dbReference>
<dbReference type="EMBL" id="CM046395">
    <property type="protein sequence ID" value="KAI8543467.1"/>
    <property type="molecule type" value="Genomic_DNA"/>
</dbReference>